<protein>
    <submittedName>
        <fullName evidence="2">Uncharacterized protein</fullName>
    </submittedName>
</protein>
<sequence length="109" mass="11820">MTERLRAVGEAQAAAGGGDEVARTVVRRVVEADAVDPAGYRNTEGRLWIVSVDGEISNDDCREGDGVIRPRFLADRRTGPRPTGKARDPCDRSREVARADGERGVVTRT</sequence>
<dbReference type="EMBL" id="BAAAXF010000040">
    <property type="protein sequence ID" value="GAA3498865.1"/>
    <property type="molecule type" value="Genomic_DNA"/>
</dbReference>
<dbReference type="RefSeq" id="WP_345579464.1">
    <property type="nucleotide sequence ID" value="NZ_BAAAXF010000040.1"/>
</dbReference>
<evidence type="ECO:0000256" key="1">
    <source>
        <dbReference type="SAM" id="MobiDB-lite"/>
    </source>
</evidence>
<evidence type="ECO:0000313" key="3">
    <source>
        <dbReference type="Proteomes" id="UP001501455"/>
    </source>
</evidence>
<reference evidence="3" key="1">
    <citation type="journal article" date="2019" name="Int. J. Syst. Evol. Microbiol.">
        <title>The Global Catalogue of Microorganisms (GCM) 10K type strain sequencing project: providing services to taxonomists for standard genome sequencing and annotation.</title>
        <authorList>
            <consortium name="The Broad Institute Genomics Platform"/>
            <consortium name="The Broad Institute Genome Sequencing Center for Infectious Disease"/>
            <person name="Wu L."/>
            <person name="Ma J."/>
        </authorList>
    </citation>
    <scope>NUCLEOTIDE SEQUENCE [LARGE SCALE GENOMIC DNA]</scope>
    <source>
        <strain evidence="3">JCM 4816</strain>
    </source>
</reference>
<gene>
    <name evidence="2" type="ORF">GCM10019016_059680</name>
</gene>
<feature type="region of interest" description="Disordered" evidence="1">
    <location>
        <begin position="74"/>
        <end position="109"/>
    </location>
</feature>
<keyword evidence="3" id="KW-1185">Reference proteome</keyword>
<name>A0ABP6TU94_9ACTN</name>
<dbReference type="Proteomes" id="UP001501455">
    <property type="component" value="Unassembled WGS sequence"/>
</dbReference>
<accession>A0ABP6TU94</accession>
<organism evidence="2 3">
    <name type="scientific">Streptomyces prasinosporus</name>
    <dbReference type="NCBI Taxonomy" id="68256"/>
    <lineage>
        <taxon>Bacteria</taxon>
        <taxon>Bacillati</taxon>
        <taxon>Actinomycetota</taxon>
        <taxon>Actinomycetes</taxon>
        <taxon>Kitasatosporales</taxon>
        <taxon>Streptomycetaceae</taxon>
        <taxon>Streptomyces</taxon>
        <taxon>Streptomyces albogriseolus group</taxon>
    </lineage>
</organism>
<feature type="compositionally biased region" description="Basic and acidic residues" evidence="1">
    <location>
        <begin position="85"/>
        <end position="109"/>
    </location>
</feature>
<comment type="caution">
    <text evidence="2">The sequence shown here is derived from an EMBL/GenBank/DDBJ whole genome shotgun (WGS) entry which is preliminary data.</text>
</comment>
<proteinExistence type="predicted"/>
<evidence type="ECO:0000313" key="2">
    <source>
        <dbReference type="EMBL" id="GAA3498865.1"/>
    </source>
</evidence>